<keyword evidence="2" id="KW-1185">Reference proteome</keyword>
<evidence type="ECO:0000313" key="2">
    <source>
        <dbReference type="Proteomes" id="UP001500426"/>
    </source>
</evidence>
<dbReference type="EMBL" id="BAABCS010000015">
    <property type="protein sequence ID" value="GAA4050059.1"/>
    <property type="molecule type" value="Genomic_DNA"/>
</dbReference>
<proteinExistence type="predicted"/>
<accession>A0ABP7UR22</accession>
<dbReference type="Gene3D" id="2.40.128.640">
    <property type="match status" value="1"/>
</dbReference>
<dbReference type="RefSeq" id="WP_345093011.1">
    <property type="nucleotide sequence ID" value="NZ_BAABCS010000015.1"/>
</dbReference>
<evidence type="ECO:0000313" key="1">
    <source>
        <dbReference type="EMBL" id="GAA4050059.1"/>
    </source>
</evidence>
<dbReference type="PROSITE" id="PS51257">
    <property type="entry name" value="PROKAR_LIPOPROTEIN"/>
    <property type="match status" value="1"/>
</dbReference>
<dbReference type="Proteomes" id="UP001500426">
    <property type="component" value="Unassembled WGS sequence"/>
</dbReference>
<comment type="caution">
    <text evidence="1">The sequence shown here is derived from an EMBL/GenBank/DDBJ whole genome shotgun (WGS) entry which is preliminary data.</text>
</comment>
<organism evidence="1 2">
    <name type="scientific">Flavobacterium chungnamense</name>
    <dbReference type="NCBI Taxonomy" id="706182"/>
    <lineage>
        <taxon>Bacteria</taxon>
        <taxon>Pseudomonadati</taxon>
        <taxon>Bacteroidota</taxon>
        <taxon>Flavobacteriia</taxon>
        <taxon>Flavobacteriales</taxon>
        <taxon>Flavobacteriaceae</taxon>
        <taxon>Flavobacterium</taxon>
    </lineage>
</organism>
<dbReference type="InterPro" id="IPR007298">
    <property type="entry name" value="Cu-R_lipoprotein_NlpE"/>
</dbReference>
<protein>
    <submittedName>
        <fullName evidence="1">Copper resistance protein NlpE N-terminal domain-containing protein</fullName>
    </submittedName>
</protein>
<dbReference type="Pfam" id="PF04170">
    <property type="entry name" value="NlpE"/>
    <property type="match status" value="1"/>
</dbReference>
<reference evidence="2" key="1">
    <citation type="journal article" date="2019" name="Int. J. Syst. Evol. Microbiol.">
        <title>The Global Catalogue of Microorganisms (GCM) 10K type strain sequencing project: providing services to taxonomists for standard genome sequencing and annotation.</title>
        <authorList>
            <consortium name="The Broad Institute Genomics Platform"/>
            <consortium name="The Broad Institute Genome Sequencing Center for Infectious Disease"/>
            <person name="Wu L."/>
            <person name="Ma J."/>
        </authorList>
    </citation>
    <scope>NUCLEOTIDE SEQUENCE [LARGE SCALE GENOMIC DNA]</scope>
    <source>
        <strain evidence="2">JCM 17068</strain>
    </source>
</reference>
<sequence length="142" mass="16195">MKKLIFVLICLTFISCKKENEKPQTEEEKYNIIVDQADEINSKSMSGSYSGMIPCADCEGIAVLMTLKDDKTYSLETLYLGKEKNQKENQKGTYKIKSDLLILDISDAPNQYRIGENYLLQLDMEGQEITGETAKMYKLVKN</sequence>
<gene>
    <name evidence="1" type="ORF">GCM10022388_14970</name>
</gene>
<name>A0ABP7UR22_9FLAO</name>